<name>A0A365PB14_9ACTN</name>
<sequence length="371" mass="42281">MVVRGELPGSARQALPDGVTFLDAKPAVFEAMLDGWAMQQRARFLKAKTIDVRLGLIRRFAIFSNDYPWSWTCADVEAFISDRRQAEHPIAMSTARMYEITIRMFLTYITDPRYGWASTCQQLFDAVPQQILHEWNTIVHTTDYEGAPGRRPLTYDEVQALFDAADGRAEAIPGTGRKGALTAQRDAALLKTIYAFGLRRQEAWGLDITDLRYNPTTPSYRNCGALFVRFGKASRGGAAKRRTVLTIPEMDWIVPVLEHWRNEIRPLLGCRAHPALWVTERSDRISMRRINDAFTTARDAAGLDPVLDLHCLRHSYVTHLVEFDYPERFVSTQVGHSYAATTAIYTGVSDEYRNRLLRRSLSRHPDLWESP</sequence>
<proteinExistence type="predicted"/>
<gene>
    <name evidence="3" type="ORF">DQ226_08525</name>
</gene>
<reference evidence="3 4" key="1">
    <citation type="submission" date="2018-06" db="EMBL/GenBank/DDBJ databases">
        <title>Whole genome sequencing of four bacterial strains from South Shetland trench revealing bio-synthetic gene clusters.</title>
        <authorList>
            <person name="Abdel-Mageed W.M."/>
            <person name="Lehri B."/>
            <person name="Jarmusch S.A."/>
            <person name="Miranda K."/>
            <person name="Goodfellow M."/>
            <person name="Jaspars M."/>
            <person name="Karlyshev A.V."/>
        </authorList>
    </citation>
    <scope>NUCLEOTIDE SEQUENCE [LARGE SCALE GENOMIC DNA]</scope>
    <source>
        <strain evidence="3 4">SST1</strain>
    </source>
</reference>
<evidence type="ECO:0000313" key="3">
    <source>
        <dbReference type="EMBL" id="RBA36821.1"/>
    </source>
</evidence>
<comment type="caution">
    <text evidence="3">The sequence shown here is derived from an EMBL/GenBank/DDBJ whole genome shotgun (WGS) entry which is preliminary data.</text>
</comment>
<dbReference type="PANTHER" id="PTHR30349">
    <property type="entry name" value="PHAGE INTEGRASE-RELATED"/>
    <property type="match status" value="1"/>
</dbReference>
<accession>A0A365PB14</accession>
<evidence type="ECO:0000259" key="2">
    <source>
        <dbReference type="PROSITE" id="PS51898"/>
    </source>
</evidence>
<dbReference type="Pfam" id="PF00589">
    <property type="entry name" value="Phage_integrase"/>
    <property type="match status" value="1"/>
</dbReference>
<organism evidence="3 4">
    <name type="scientific">Dietzia maris</name>
    <dbReference type="NCBI Taxonomy" id="37915"/>
    <lineage>
        <taxon>Bacteria</taxon>
        <taxon>Bacillati</taxon>
        <taxon>Actinomycetota</taxon>
        <taxon>Actinomycetes</taxon>
        <taxon>Mycobacteriales</taxon>
        <taxon>Dietziaceae</taxon>
        <taxon>Dietzia</taxon>
    </lineage>
</organism>
<dbReference type="AlphaFoldDB" id="A0A365PB14"/>
<dbReference type="GO" id="GO:0003677">
    <property type="term" value="F:DNA binding"/>
    <property type="evidence" value="ECO:0007669"/>
    <property type="project" value="InterPro"/>
</dbReference>
<protein>
    <submittedName>
        <fullName evidence="3">Site-specific integrase</fullName>
    </submittedName>
</protein>
<dbReference type="GO" id="GO:0006310">
    <property type="term" value="P:DNA recombination"/>
    <property type="evidence" value="ECO:0007669"/>
    <property type="project" value="UniProtKB-KW"/>
</dbReference>
<dbReference type="InterPro" id="IPR050090">
    <property type="entry name" value="Tyrosine_recombinase_XerCD"/>
</dbReference>
<dbReference type="Proteomes" id="UP000252187">
    <property type="component" value="Unassembled WGS sequence"/>
</dbReference>
<keyword evidence="1" id="KW-0233">DNA recombination</keyword>
<evidence type="ECO:0000313" key="4">
    <source>
        <dbReference type="Proteomes" id="UP000252187"/>
    </source>
</evidence>
<dbReference type="PROSITE" id="PS51898">
    <property type="entry name" value="TYR_RECOMBINASE"/>
    <property type="match status" value="1"/>
</dbReference>
<dbReference type="SUPFAM" id="SSF56349">
    <property type="entry name" value="DNA breaking-rejoining enzymes"/>
    <property type="match status" value="1"/>
</dbReference>
<dbReference type="InterPro" id="IPR002104">
    <property type="entry name" value="Integrase_catalytic"/>
</dbReference>
<dbReference type="InterPro" id="IPR013762">
    <property type="entry name" value="Integrase-like_cat_sf"/>
</dbReference>
<dbReference type="PANTHER" id="PTHR30349:SF64">
    <property type="entry name" value="PROPHAGE INTEGRASE INTD-RELATED"/>
    <property type="match status" value="1"/>
</dbReference>
<dbReference type="InterPro" id="IPR011010">
    <property type="entry name" value="DNA_brk_join_enz"/>
</dbReference>
<dbReference type="GO" id="GO:0015074">
    <property type="term" value="P:DNA integration"/>
    <property type="evidence" value="ECO:0007669"/>
    <property type="project" value="InterPro"/>
</dbReference>
<feature type="domain" description="Tyr recombinase" evidence="2">
    <location>
        <begin position="148"/>
        <end position="358"/>
    </location>
</feature>
<dbReference type="Gene3D" id="1.10.443.10">
    <property type="entry name" value="Intergrase catalytic core"/>
    <property type="match status" value="1"/>
</dbReference>
<dbReference type="EMBL" id="QNTT01000018">
    <property type="protein sequence ID" value="RBA36821.1"/>
    <property type="molecule type" value="Genomic_DNA"/>
</dbReference>
<evidence type="ECO:0000256" key="1">
    <source>
        <dbReference type="ARBA" id="ARBA00023172"/>
    </source>
</evidence>
<dbReference type="RefSeq" id="WP_119192537.1">
    <property type="nucleotide sequence ID" value="NZ_JALXXI010000043.1"/>
</dbReference>